<dbReference type="CDD" id="cd01879">
    <property type="entry name" value="FeoB"/>
    <property type="match status" value="1"/>
</dbReference>
<dbReference type="Pfam" id="PF17910">
    <property type="entry name" value="FeoB_Cyto"/>
    <property type="match status" value="1"/>
</dbReference>
<dbReference type="PROSITE" id="PS51711">
    <property type="entry name" value="G_FEOB"/>
    <property type="match status" value="1"/>
</dbReference>
<dbReference type="Gene3D" id="3.40.50.300">
    <property type="entry name" value="P-loop containing nucleotide triphosphate hydrolases"/>
    <property type="match status" value="1"/>
</dbReference>
<keyword evidence="11 15" id="KW-0342">GTP-binding</keyword>
<dbReference type="Gene3D" id="1.10.287.1770">
    <property type="match status" value="1"/>
</dbReference>
<feature type="compositionally biased region" description="Polar residues" evidence="17">
    <location>
        <begin position="624"/>
        <end position="634"/>
    </location>
</feature>
<dbReference type="PANTHER" id="PTHR43185">
    <property type="entry name" value="FERROUS IRON TRANSPORT PROTEIN B"/>
    <property type="match status" value="1"/>
</dbReference>
<feature type="transmembrane region" description="Helical" evidence="18">
    <location>
        <begin position="670"/>
        <end position="690"/>
    </location>
</feature>
<feature type="binding site" evidence="15">
    <location>
        <begin position="56"/>
        <end position="59"/>
    </location>
    <ligand>
        <name>GTP</name>
        <dbReference type="ChEBI" id="CHEBI:37565"/>
        <label>3</label>
    </ligand>
</feature>
<evidence type="ECO:0000256" key="2">
    <source>
        <dbReference type="ARBA" id="ARBA00022448"/>
    </source>
</evidence>
<evidence type="ECO:0000256" key="18">
    <source>
        <dbReference type="SAM" id="Phobius"/>
    </source>
</evidence>
<dbReference type="GO" id="GO:0005525">
    <property type="term" value="F:GTP binding"/>
    <property type="evidence" value="ECO:0007669"/>
    <property type="project" value="UniProtKB-KW"/>
</dbReference>
<dbReference type="AlphaFoldDB" id="K2R325"/>
<gene>
    <name evidence="20" type="ORF">A994_07891</name>
</gene>
<comment type="subcellular location">
    <subcellularLocation>
        <location evidence="1">Cell inner membrane</location>
        <topology evidence="1">Multi-pass membrane protein</topology>
    </subcellularLocation>
</comment>
<keyword evidence="16" id="KW-0460">Magnesium</keyword>
<feature type="transmembrane region" description="Helical" evidence="18">
    <location>
        <begin position="702"/>
        <end position="722"/>
    </location>
</feature>
<feature type="binding site" evidence="16">
    <location>
        <position position="25"/>
    </location>
    <ligand>
        <name>Mg(2+)</name>
        <dbReference type="ChEBI" id="CHEBI:18420"/>
        <label>2</label>
    </ligand>
</feature>
<organism evidence="20 21">
    <name type="scientific">Methanobacterium formicicum (strain DSM 3637 / PP1)</name>
    <dbReference type="NCBI Taxonomy" id="1204725"/>
    <lineage>
        <taxon>Archaea</taxon>
        <taxon>Methanobacteriati</taxon>
        <taxon>Methanobacteriota</taxon>
        <taxon>Methanomada group</taxon>
        <taxon>Methanobacteria</taxon>
        <taxon>Methanobacteriales</taxon>
        <taxon>Methanobacteriaceae</taxon>
        <taxon>Methanobacterium</taxon>
    </lineage>
</organism>
<dbReference type="InterPro" id="IPR030389">
    <property type="entry name" value="G_FEOB_dom"/>
</dbReference>
<evidence type="ECO:0000313" key="20">
    <source>
        <dbReference type="EMBL" id="EKF85637.1"/>
    </source>
</evidence>
<keyword evidence="10" id="KW-0406">Ion transport</keyword>
<dbReference type="GO" id="GO:0005886">
    <property type="term" value="C:plasma membrane"/>
    <property type="evidence" value="ECO:0007669"/>
    <property type="project" value="UniProtKB-SubCell"/>
</dbReference>
<dbReference type="GO" id="GO:0046872">
    <property type="term" value="F:metal ion binding"/>
    <property type="evidence" value="ECO:0007669"/>
    <property type="project" value="UniProtKB-KW"/>
</dbReference>
<name>K2R325_METFP</name>
<feature type="transmembrane region" description="Helical" evidence="18">
    <location>
        <begin position="520"/>
        <end position="539"/>
    </location>
</feature>
<evidence type="ECO:0000256" key="10">
    <source>
        <dbReference type="ARBA" id="ARBA00023065"/>
    </source>
</evidence>
<evidence type="ECO:0000256" key="15">
    <source>
        <dbReference type="PIRSR" id="PIRSR603373-1"/>
    </source>
</evidence>
<feature type="transmembrane region" description="Helical" evidence="18">
    <location>
        <begin position="351"/>
        <end position="375"/>
    </location>
</feature>
<feature type="compositionally biased region" description="Low complexity" evidence="17">
    <location>
        <begin position="608"/>
        <end position="623"/>
    </location>
</feature>
<feature type="binding site" evidence="15">
    <location>
        <begin position="10"/>
        <end position="17"/>
    </location>
    <ligand>
        <name>GTP</name>
        <dbReference type="ChEBI" id="CHEBI:37565"/>
        <label>1</label>
    </ligand>
</feature>
<feature type="transmembrane region" description="Helical" evidence="18">
    <location>
        <begin position="395"/>
        <end position="418"/>
    </location>
</feature>
<dbReference type="InterPro" id="IPR011642">
    <property type="entry name" value="Gate_dom"/>
</dbReference>
<keyword evidence="16" id="KW-0479">Metal-binding</keyword>
<evidence type="ECO:0000256" key="12">
    <source>
        <dbReference type="ARBA" id="ARBA00023136"/>
    </source>
</evidence>
<dbReference type="NCBIfam" id="TIGR00437">
    <property type="entry name" value="feoB"/>
    <property type="match status" value="1"/>
</dbReference>
<keyword evidence="3" id="KW-1003">Cell membrane</keyword>
<feature type="transmembrane region" description="Helical" evidence="18">
    <location>
        <begin position="319"/>
        <end position="339"/>
    </location>
</feature>
<feature type="transmembrane region" description="Helical" evidence="18">
    <location>
        <begin position="462"/>
        <end position="482"/>
    </location>
</feature>
<dbReference type="InterPro" id="IPR050860">
    <property type="entry name" value="FeoB_GTPase"/>
</dbReference>
<feature type="transmembrane region" description="Helical" evidence="18">
    <location>
        <begin position="295"/>
        <end position="313"/>
    </location>
</feature>
<evidence type="ECO:0000259" key="19">
    <source>
        <dbReference type="PROSITE" id="PS51711"/>
    </source>
</evidence>
<dbReference type="InterPro" id="IPR041069">
    <property type="entry name" value="FeoB_Cyto"/>
</dbReference>
<sequence>MEKLKIALAGNPNVGKSTLFNRWTGMRQHVGNWPGKTVEKKEGTFKYNQYEMEVVDLPGNYSLTAYSVEEVVSRDYIVDEKPDVIVNVIDAANIERNLYLTVQMMELGANLVLALNMNKFARDKGLKINKKQLSELLGVPVIEIEAVDETGGEELLKSIVKVSKSPNIVLGRLEYGNEVSEHIQQIQEIIDQDLSTDEKLSVLNAPSSWIALKLLEDDPEITKKIEDSGKGQRVLQNVKKMQKHFNDVFGDDADAAITDARYGFIAGLVSESVKKPKIDKVTRSDMIDRIVTHKYLGIPIFLLIMWLTFQITFTLGDPLGGYIETAFGWLGETVAANMGEGFLTSFIVDGIIGGVGGVLVFVPIIFILFLVLSVLEDSGYLARAAFVMDRFMHKLVGLHGKSFIPMILGFGCAVPGIMATRTLENERDRLLTMLIVPFMSCSARLPVYALIVAAFFSAYQGWVIFSLYLLGIVVAIIMAAIFKKTLFKGMSAPFVMELPPYRMPTVKGALIHMWERGALFLKKAGTIILALSVVIWALSSLPVGVEYASQDSITGQIGTTLAPVFAPLGFGEWQATVAVIYGFLAKEVVVSTFGILYGVGEDGGADATNSGETSSNETTSSNGVAQTEQVSNGTPVEGSSADASNAEEKSPEEDPGFVAVMQELFTPLSAYAYMVFILLYIPCMATLATIRRETNSWKWPAFAAVYTFVVAYAVSFVVYQGGMLLGF</sequence>
<dbReference type="InterPro" id="IPR011640">
    <property type="entry name" value="Fe2_transport_prot_B_C"/>
</dbReference>
<evidence type="ECO:0000256" key="3">
    <source>
        <dbReference type="ARBA" id="ARBA00022475"/>
    </source>
</evidence>
<dbReference type="Pfam" id="PF02421">
    <property type="entry name" value="FeoB_N"/>
    <property type="match status" value="1"/>
</dbReference>
<evidence type="ECO:0000256" key="9">
    <source>
        <dbReference type="ARBA" id="ARBA00023004"/>
    </source>
</evidence>
<dbReference type="Pfam" id="PF07670">
    <property type="entry name" value="Gate"/>
    <property type="match status" value="2"/>
</dbReference>
<evidence type="ECO:0000313" key="21">
    <source>
        <dbReference type="Proteomes" id="UP000007360"/>
    </source>
</evidence>
<keyword evidence="5" id="KW-0997">Cell inner membrane</keyword>
<evidence type="ECO:0000256" key="6">
    <source>
        <dbReference type="ARBA" id="ARBA00022692"/>
    </source>
</evidence>
<dbReference type="InterPro" id="IPR003373">
    <property type="entry name" value="Fe2_transport_prot-B"/>
</dbReference>
<keyword evidence="6 18" id="KW-0812">Transmembrane</keyword>
<feature type="binding site" evidence="16">
    <location>
        <position position="24"/>
    </location>
    <ligand>
        <name>Mg(2+)</name>
        <dbReference type="ChEBI" id="CHEBI:18420"/>
        <label>2</label>
    </ligand>
</feature>
<evidence type="ECO:0000256" key="7">
    <source>
        <dbReference type="ARBA" id="ARBA00022741"/>
    </source>
</evidence>
<dbReference type="PATRIC" id="fig|1204725.3.peg.1583"/>
<evidence type="ECO:0000256" key="11">
    <source>
        <dbReference type="ARBA" id="ARBA00023134"/>
    </source>
</evidence>
<evidence type="ECO:0000256" key="14">
    <source>
        <dbReference type="NCBIfam" id="TIGR00437"/>
    </source>
</evidence>
<feature type="region of interest" description="Disordered" evidence="17">
    <location>
        <begin position="606"/>
        <end position="652"/>
    </location>
</feature>
<feature type="binding site" evidence="15">
    <location>
        <begin position="35"/>
        <end position="39"/>
    </location>
    <ligand>
        <name>GTP</name>
        <dbReference type="ChEBI" id="CHEBI:37565"/>
        <label>2</label>
    </ligand>
</feature>
<dbReference type="SUPFAM" id="SSF52540">
    <property type="entry name" value="P-loop containing nucleoside triphosphate hydrolases"/>
    <property type="match status" value="1"/>
</dbReference>
<dbReference type="EMBL" id="AMPO01000006">
    <property type="protein sequence ID" value="EKF85637.1"/>
    <property type="molecule type" value="Genomic_DNA"/>
</dbReference>
<evidence type="ECO:0000256" key="4">
    <source>
        <dbReference type="ARBA" id="ARBA00022496"/>
    </source>
</evidence>
<dbReference type="OrthoDB" id="85305at2157"/>
<accession>K2R325</accession>
<reference evidence="20 21" key="1">
    <citation type="journal article" date="2012" name="J. Bacteriol.">
        <title>Draft genome sequence of Methanobacterium formicicum DSM 3637, an archaebacterium isolated from the methane producer amoeba Pelomyxa palustris.</title>
        <authorList>
            <person name="Gutierrez G."/>
        </authorList>
    </citation>
    <scope>NUCLEOTIDE SEQUENCE [LARGE SCALE GENOMIC DNA]</scope>
    <source>
        <strain evidence="21">DSM 3637 / PP1</strain>
    </source>
</reference>
<keyword evidence="9" id="KW-0408">Iron</keyword>
<feature type="transmembrane region" description="Helical" evidence="18">
    <location>
        <begin position="430"/>
        <end position="456"/>
    </location>
</feature>
<protein>
    <recommendedName>
        <fullName evidence="13 14">Ferrous iron transport protein B</fullName>
    </recommendedName>
</protein>
<feature type="domain" description="FeoB-type G" evidence="19">
    <location>
        <begin position="3"/>
        <end position="165"/>
    </location>
</feature>
<comment type="caution">
    <text evidence="20">The sequence shown here is derived from an EMBL/GenBank/DDBJ whole genome shotgun (WGS) entry which is preliminary data.</text>
</comment>
<evidence type="ECO:0000256" key="17">
    <source>
        <dbReference type="SAM" id="MobiDB-lite"/>
    </source>
</evidence>
<proteinExistence type="predicted"/>
<evidence type="ECO:0000256" key="16">
    <source>
        <dbReference type="PIRSR" id="PIRSR603373-2"/>
    </source>
</evidence>
<keyword evidence="8 18" id="KW-1133">Transmembrane helix</keyword>
<evidence type="ECO:0000256" key="8">
    <source>
        <dbReference type="ARBA" id="ARBA00022989"/>
    </source>
</evidence>
<dbReference type="InterPro" id="IPR027417">
    <property type="entry name" value="P-loop_NTPase"/>
</dbReference>
<evidence type="ECO:0000256" key="5">
    <source>
        <dbReference type="ARBA" id="ARBA00022519"/>
    </source>
</evidence>
<keyword evidence="12 18" id="KW-0472">Membrane</keyword>
<dbReference type="Proteomes" id="UP000007360">
    <property type="component" value="Unassembled WGS sequence"/>
</dbReference>
<feature type="binding site" evidence="16">
    <location>
        <position position="21"/>
    </location>
    <ligand>
        <name>Mg(2+)</name>
        <dbReference type="ChEBI" id="CHEBI:18420"/>
        <label>2</label>
    </ligand>
</feature>
<dbReference type="RefSeq" id="WP_004030926.1">
    <property type="nucleotide sequence ID" value="NZ_AMPO01000006.1"/>
</dbReference>
<dbReference type="GO" id="GO:0015093">
    <property type="term" value="F:ferrous iron transmembrane transporter activity"/>
    <property type="evidence" value="ECO:0007669"/>
    <property type="project" value="UniProtKB-UniRule"/>
</dbReference>
<evidence type="ECO:0000256" key="13">
    <source>
        <dbReference type="ARBA" id="ARBA00031200"/>
    </source>
</evidence>
<dbReference type="Pfam" id="PF07664">
    <property type="entry name" value="FeoB_C"/>
    <property type="match status" value="1"/>
</dbReference>
<keyword evidence="21" id="KW-1185">Reference proteome</keyword>
<keyword evidence="4" id="KW-0410">Iron transport</keyword>
<dbReference type="PANTHER" id="PTHR43185:SF1">
    <property type="entry name" value="FE(2+) TRANSPORTER FEOB"/>
    <property type="match status" value="1"/>
</dbReference>
<keyword evidence="7 15" id="KW-0547">Nucleotide-binding</keyword>
<evidence type="ECO:0000256" key="1">
    <source>
        <dbReference type="ARBA" id="ARBA00004429"/>
    </source>
</evidence>
<keyword evidence="2" id="KW-0813">Transport</keyword>
<dbReference type="FunFam" id="3.40.50.300:FF:000426">
    <property type="entry name" value="Ferrous iron transport protein B"/>
    <property type="match status" value="1"/>
</dbReference>